<gene>
    <name evidence="5" type="ORF">SAMN06295920_106329</name>
</gene>
<dbReference type="GO" id="GO:0030091">
    <property type="term" value="P:protein repair"/>
    <property type="evidence" value="ECO:0007669"/>
    <property type="project" value="InterPro"/>
</dbReference>
<sequence length="161" mass="17323">MTVDRRTLLGAGMAAAVTAIIAGRAFSAPKRAYAFTLSDAEWRKRLSPLAYAVLREEATERAFTSPLNKEHRAGTFLCAGCVLPLFSSATKFDSGTGWPSFWRPLPRAVDTSTDYKIGVPRTAVSCHRCGGHLGHVFDDGPPPTGQRYCMNGAALTFVAKG</sequence>
<proteinExistence type="predicted"/>
<protein>
    <recommendedName>
        <fullName evidence="1">peptide-methionine (R)-S-oxide reductase</fullName>
        <ecNumber evidence="1">1.8.4.12</ecNumber>
    </recommendedName>
</protein>
<dbReference type="InterPro" id="IPR028427">
    <property type="entry name" value="Met_Sox_Rdtase_MsrB"/>
</dbReference>
<dbReference type="STRING" id="439228.SAMN06295920_106329"/>
<comment type="catalytic activity">
    <reaction evidence="3">
        <text>L-methionyl-[protein] + [thioredoxin]-disulfide + H2O = L-methionyl-(R)-S-oxide-[protein] + [thioredoxin]-dithiol</text>
        <dbReference type="Rhea" id="RHEA:24164"/>
        <dbReference type="Rhea" id="RHEA-COMP:10698"/>
        <dbReference type="Rhea" id="RHEA-COMP:10700"/>
        <dbReference type="Rhea" id="RHEA-COMP:12313"/>
        <dbReference type="Rhea" id="RHEA-COMP:12314"/>
        <dbReference type="ChEBI" id="CHEBI:15377"/>
        <dbReference type="ChEBI" id="CHEBI:16044"/>
        <dbReference type="ChEBI" id="CHEBI:29950"/>
        <dbReference type="ChEBI" id="CHEBI:45764"/>
        <dbReference type="ChEBI" id="CHEBI:50058"/>
        <dbReference type="EC" id="1.8.4.12"/>
    </reaction>
</comment>
<feature type="domain" description="MsrB" evidence="4">
    <location>
        <begin position="39"/>
        <end position="160"/>
    </location>
</feature>
<dbReference type="RefSeq" id="WP_079649060.1">
    <property type="nucleotide sequence ID" value="NZ_FUYM01000006.1"/>
</dbReference>
<dbReference type="PROSITE" id="PS51318">
    <property type="entry name" value="TAT"/>
    <property type="match status" value="1"/>
</dbReference>
<dbReference type="PANTHER" id="PTHR10173">
    <property type="entry name" value="METHIONINE SULFOXIDE REDUCTASE"/>
    <property type="match status" value="1"/>
</dbReference>
<evidence type="ECO:0000313" key="6">
    <source>
        <dbReference type="Proteomes" id="UP000189818"/>
    </source>
</evidence>
<dbReference type="InterPro" id="IPR006311">
    <property type="entry name" value="TAT_signal"/>
</dbReference>
<dbReference type="AlphaFoldDB" id="A0A1T5EBF4"/>
<keyword evidence="2" id="KW-0560">Oxidoreductase</keyword>
<dbReference type="GO" id="GO:0005737">
    <property type="term" value="C:cytoplasm"/>
    <property type="evidence" value="ECO:0007669"/>
    <property type="project" value="TreeGrafter"/>
</dbReference>
<dbReference type="Pfam" id="PF01641">
    <property type="entry name" value="SelR"/>
    <property type="match status" value="1"/>
</dbReference>
<dbReference type="InterPro" id="IPR002579">
    <property type="entry name" value="Met_Sox_Rdtase_MsrB_dom"/>
</dbReference>
<dbReference type="Gene3D" id="2.170.150.20">
    <property type="entry name" value="Peptide methionine sulfoxide reductase"/>
    <property type="match status" value="1"/>
</dbReference>
<dbReference type="NCBIfam" id="TIGR00357">
    <property type="entry name" value="peptide-methionine (R)-S-oxide reductase MsrB"/>
    <property type="match status" value="1"/>
</dbReference>
<dbReference type="PROSITE" id="PS51790">
    <property type="entry name" value="MSRB"/>
    <property type="match status" value="1"/>
</dbReference>
<evidence type="ECO:0000259" key="4">
    <source>
        <dbReference type="PROSITE" id="PS51790"/>
    </source>
</evidence>
<accession>A0A1T5EBF4</accession>
<dbReference type="SUPFAM" id="SSF51316">
    <property type="entry name" value="Mss4-like"/>
    <property type="match status" value="1"/>
</dbReference>
<keyword evidence="6" id="KW-1185">Reference proteome</keyword>
<dbReference type="GO" id="GO:0033743">
    <property type="term" value="F:peptide-methionine (R)-S-oxide reductase activity"/>
    <property type="evidence" value="ECO:0007669"/>
    <property type="project" value="UniProtKB-EC"/>
</dbReference>
<evidence type="ECO:0000256" key="3">
    <source>
        <dbReference type="ARBA" id="ARBA00048488"/>
    </source>
</evidence>
<dbReference type="EC" id="1.8.4.12" evidence="1"/>
<evidence type="ECO:0000256" key="2">
    <source>
        <dbReference type="ARBA" id="ARBA00023002"/>
    </source>
</evidence>
<dbReference type="PANTHER" id="PTHR10173:SF57">
    <property type="entry name" value="PEPTIDE-METHIONINE (R)-S-OXIDE REDUCTASE"/>
    <property type="match status" value="1"/>
</dbReference>
<dbReference type="InterPro" id="IPR011057">
    <property type="entry name" value="Mss4-like_sf"/>
</dbReference>
<organism evidence="5 6">
    <name type="scientific">Rhizorhabdus histidinilytica</name>
    <dbReference type="NCBI Taxonomy" id="439228"/>
    <lineage>
        <taxon>Bacteria</taxon>
        <taxon>Pseudomonadati</taxon>
        <taxon>Pseudomonadota</taxon>
        <taxon>Alphaproteobacteria</taxon>
        <taxon>Sphingomonadales</taxon>
        <taxon>Sphingomonadaceae</taxon>
        <taxon>Rhizorhabdus</taxon>
    </lineage>
</organism>
<dbReference type="Proteomes" id="UP000189818">
    <property type="component" value="Unassembled WGS sequence"/>
</dbReference>
<evidence type="ECO:0000256" key="1">
    <source>
        <dbReference type="ARBA" id="ARBA00012499"/>
    </source>
</evidence>
<dbReference type="OrthoDB" id="9785497at2"/>
<dbReference type="GO" id="GO:0006979">
    <property type="term" value="P:response to oxidative stress"/>
    <property type="evidence" value="ECO:0007669"/>
    <property type="project" value="InterPro"/>
</dbReference>
<reference evidence="6" key="1">
    <citation type="submission" date="2017-02" db="EMBL/GenBank/DDBJ databases">
        <authorList>
            <person name="Varghese N."/>
            <person name="Submissions S."/>
        </authorList>
    </citation>
    <scope>NUCLEOTIDE SEQUENCE [LARGE SCALE GENOMIC DNA]</scope>
    <source>
        <strain evidence="6">UM2</strain>
    </source>
</reference>
<name>A0A1T5EBF4_9SPHN</name>
<evidence type="ECO:0000313" key="5">
    <source>
        <dbReference type="EMBL" id="SKB81314.1"/>
    </source>
</evidence>
<dbReference type="EMBL" id="FUYM01000006">
    <property type="protein sequence ID" value="SKB81314.1"/>
    <property type="molecule type" value="Genomic_DNA"/>
</dbReference>